<dbReference type="GO" id="GO:0016758">
    <property type="term" value="F:hexosyltransferase activity"/>
    <property type="evidence" value="ECO:0007669"/>
    <property type="project" value="TreeGrafter"/>
</dbReference>
<organism evidence="3 4">
    <name type="scientific">Teredinibacter turnerae (strain ATCC 39867 / T7901)</name>
    <dbReference type="NCBI Taxonomy" id="377629"/>
    <lineage>
        <taxon>Bacteria</taxon>
        <taxon>Pseudomonadati</taxon>
        <taxon>Pseudomonadota</taxon>
        <taxon>Gammaproteobacteria</taxon>
        <taxon>Cellvibrionales</taxon>
        <taxon>Cellvibrionaceae</taxon>
        <taxon>Teredinibacter</taxon>
    </lineage>
</organism>
<dbReference type="InterPro" id="IPR004629">
    <property type="entry name" value="WecG_TagA_CpsF"/>
</dbReference>
<dbReference type="Pfam" id="PF03808">
    <property type="entry name" value="Glyco_tran_WecG"/>
    <property type="match status" value="1"/>
</dbReference>
<dbReference type="KEGG" id="ttu:TERTU_1409"/>
<dbReference type="STRING" id="377629.TERTU_1409"/>
<evidence type="ECO:0000313" key="3">
    <source>
        <dbReference type="EMBL" id="ACR12617.1"/>
    </source>
</evidence>
<name>C5BSL5_TERTT</name>
<keyword evidence="1" id="KW-0328">Glycosyltransferase</keyword>
<keyword evidence="2" id="KW-0808">Transferase</keyword>
<evidence type="ECO:0000256" key="2">
    <source>
        <dbReference type="ARBA" id="ARBA00022679"/>
    </source>
</evidence>
<reference evidence="3 4" key="1">
    <citation type="journal article" date="2009" name="PLoS ONE">
        <title>The complete genome of Teredinibacter turnerae T7901: an intracellular endosymbiont of marine wood-boring bivalves (shipworms).</title>
        <authorList>
            <person name="Yang J.C."/>
            <person name="Madupu R."/>
            <person name="Durkin A.S."/>
            <person name="Ekborg N.A."/>
            <person name="Pedamallu C.S."/>
            <person name="Hostetler J.B."/>
            <person name="Radune D."/>
            <person name="Toms B.S."/>
            <person name="Henrissat B."/>
            <person name="Coutinho P.M."/>
            <person name="Schwarz S."/>
            <person name="Field L."/>
            <person name="Trindade-Silva A.E."/>
            <person name="Soares C.A.G."/>
            <person name="Elshahawi S."/>
            <person name="Hanora A."/>
            <person name="Schmidt E.W."/>
            <person name="Haygood M.G."/>
            <person name="Posfai J."/>
            <person name="Benner J."/>
            <person name="Madinger C."/>
            <person name="Nove J."/>
            <person name="Anton B."/>
            <person name="Chaudhary K."/>
            <person name="Foster J."/>
            <person name="Holman A."/>
            <person name="Kumar S."/>
            <person name="Lessard P.A."/>
            <person name="Luyten Y.A."/>
            <person name="Slatko B."/>
            <person name="Wood N."/>
            <person name="Wu B."/>
            <person name="Teplitski M."/>
            <person name="Mougous J.D."/>
            <person name="Ward N."/>
            <person name="Eisen J.A."/>
            <person name="Badger J.H."/>
            <person name="Distel D.L."/>
        </authorList>
    </citation>
    <scope>NUCLEOTIDE SEQUENCE [LARGE SCALE GENOMIC DNA]</scope>
    <source>
        <strain evidence="4">ATCC 39867 / T7901</strain>
    </source>
</reference>
<evidence type="ECO:0000313" key="4">
    <source>
        <dbReference type="Proteomes" id="UP000009080"/>
    </source>
</evidence>
<gene>
    <name evidence="3" type="ordered locus">TERTU_1409</name>
</gene>
<keyword evidence="4" id="KW-1185">Reference proteome</keyword>
<protein>
    <submittedName>
        <fullName evidence="3">Glycosyltransferase family 26 domain protein</fullName>
    </submittedName>
</protein>
<dbReference type="eggNOG" id="COG1922">
    <property type="taxonomic scope" value="Bacteria"/>
</dbReference>
<dbReference type="Proteomes" id="UP000009080">
    <property type="component" value="Chromosome"/>
</dbReference>
<proteinExistence type="predicted"/>
<dbReference type="CDD" id="cd06533">
    <property type="entry name" value="Glyco_transf_WecG_TagA"/>
    <property type="match status" value="1"/>
</dbReference>
<accession>C5BSL5</accession>
<evidence type="ECO:0000256" key="1">
    <source>
        <dbReference type="ARBA" id="ARBA00022676"/>
    </source>
</evidence>
<dbReference type="HOGENOM" id="CLU_063203_3_3_6"/>
<dbReference type="PANTHER" id="PTHR34136:SF1">
    <property type="entry name" value="UDP-N-ACETYL-D-MANNOSAMINURONIC ACID TRANSFERASE"/>
    <property type="match status" value="1"/>
</dbReference>
<sequence>MVRSEYFRKLFEPFVFYRVHYCWSCWQRLFDCLFFSQDLVGEVNIITFLRGRYVQVARLIDAGNLLPGAYIYINPFNYFMLRRWASKFDYAYYRVDGIYLTFILKVFLGRSILVARQSFDLTSLAPVVLGYSEREQHKVFVAGGKPGDADQFIQYFSQLYPRIKWIGSCDGYRPESEILSIISESGADMALLGLGNLKQERVACSLAQSNPSGYYFTCGAFISQSANGKALSYYPDWINRYHLRWAYRFVNEPHVIKRVAIYYPIFLLLFLYDVIKNQRV</sequence>
<dbReference type="PANTHER" id="PTHR34136">
    <property type="match status" value="1"/>
</dbReference>
<dbReference type="AlphaFoldDB" id="C5BSL5"/>
<dbReference type="EMBL" id="CP001614">
    <property type="protein sequence ID" value="ACR12617.1"/>
    <property type="molecule type" value="Genomic_DNA"/>
</dbReference>